<comment type="caution">
    <text evidence="2">The sequence shown here is derived from an EMBL/GenBank/DDBJ whole genome shotgun (WGS) entry which is preliminary data.</text>
</comment>
<reference evidence="2" key="1">
    <citation type="journal article" date="2014" name="Int. J. Syst. Evol. Microbiol.">
        <title>Complete genome sequence of Corynebacterium casei LMG S-19264T (=DSM 44701T), isolated from a smear-ripened cheese.</title>
        <authorList>
            <consortium name="US DOE Joint Genome Institute (JGI-PGF)"/>
            <person name="Walter F."/>
            <person name="Albersmeier A."/>
            <person name="Kalinowski J."/>
            <person name="Ruckert C."/>
        </authorList>
    </citation>
    <scope>NUCLEOTIDE SEQUENCE</scope>
    <source>
        <strain evidence="2">JCM 4815</strain>
    </source>
</reference>
<accession>A0A918QB58</accession>
<gene>
    <name evidence="2" type="ORF">GCM10010365_71650</name>
</gene>
<evidence type="ECO:0000313" key="3">
    <source>
        <dbReference type="Proteomes" id="UP000622166"/>
    </source>
</evidence>
<evidence type="ECO:0000313" key="2">
    <source>
        <dbReference type="EMBL" id="GGZ40563.1"/>
    </source>
</evidence>
<organism evidence="2 3">
    <name type="scientific">Streptomyces poonensis</name>
    <dbReference type="NCBI Taxonomy" id="68255"/>
    <lineage>
        <taxon>Bacteria</taxon>
        <taxon>Bacillati</taxon>
        <taxon>Actinomycetota</taxon>
        <taxon>Actinomycetes</taxon>
        <taxon>Kitasatosporales</taxon>
        <taxon>Streptomycetaceae</taxon>
        <taxon>Streptomyces</taxon>
    </lineage>
</organism>
<sequence length="209" mass="22643">MSLSTPGRTLTSTTEHERPPGELRGLLASCQELASRHRSRLHQYRDSDGYVIEEKYPERDDARITTAIEASDHLDTVVQRLADLAGPPAPRAFTLRPAGSERHDGQAPASFVVNAVNLDDAARVLATLPGVLDYYQADAASSEHSADIVYVPEQSHPGLPDPAGTSTYGRSRVLRRLPQRPACPAPGPGRRPIPTSEPAPLNRCSQGLR</sequence>
<name>A0A918QB58_9ACTN</name>
<protein>
    <submittedName>
        <fullName evidence="2">Uncharacterized protein</fullName>
    </submittedName>
</protein>
<dbReference type="AlphaFoldDB" id="A0A918QB58"/>
<reference evidence="2" key="2">
    <citation type="submission" date="2020-09" db="EMBL/GenBank/DDBJ databases">
        <authorList>
            <person name="Sun Q."/>
            <person name="Ohkuma M."/>
        </authorList>
    </citation>
    <scope>NUCLEOTIDE SEQUENCE</scope>
    <source>
        <strain evidence="2">JCM 4815</strain>
    </source>
</reference>
<feature type="region of interest" description="Disordered" evidence="1">
    <location>
        <begin position="152"/>
        <end position="209"/>
    </location>
</feature>
<feature type="region of interest" description="Disordered" evidence="1">
    <location>
        <begin position="1"/>
        <end position="23"/>
    </location>
</feature>
<dbReference type="Proteomes" id="UP000622166">
    <property type="component" value="Unassembled WGS sequence"/>
</dbReference>
<dbReference type="EMBL" id="BMVW01000024">
    <property type="protein sequence ID" value="GGZ40563.1"/>
    <property type="molecule type" value="Genomic_DNA"/>
</dbReference>
<feature type="compositionally biased region" description="Polar residues" evidence="1">
    <location>
        <begin position="1"/>
        <end position="13"/>
    </location>
</feature>
<feature type="compositionally biased region" description="Pro residues" evidence="1">
    <location>
        <begin position="181"/>
        <end position="197"/>
    </location>
</feature>
<dbReference type="RefSeq" id="WP_189866684.1">
    <property type="nucleotide sequence ID" value="NZ_BMVW01000024.1"/>
</dbReference>
<keyword evidence="3" id="KW-1185">Reference proteome</keyword>
<evidence type="ECO:0000256" key="1">
    <source>
        <dbReference type="SAM" id="MobiDB-lite"/>
    </source>
</evidence>
<proteinExistence type="predicted"/>